<evidence type="ECO:0000313" key="3">
    <source>
        <dbReference type="EMBL" id="SEE88002.1"/>
    </source>
</evidence>
<feature type="region of interest" description="Disordered" evidence="1">
    <location>
        <begin position="49"/>
        <end position="74"/>
    </location>
</feature>
<dbReference type="Proteomes" id="UP000199220">
    <property type="component" value="Unassembled WGS sequence"/>
</dbReference>
<sequence length="175" mass="18061">MLVAPPLTGTAEPGATVTVRGDGAAVGVATADEQGSWAVVPDAPAETFTATQEVSESGEFAGSSPASEPAGPFEYDEPVWSAALRDSSRILEDLDGDGVQAELPIEFRGERDAQARVLIDGEDVGGTMIATPGQTQRYVPNLDPGSYELGIHYADPETDAVGPTVTTTVTAVEPD</sequence>
<gene>
    <name evidence="3" type="ORF">SAMN04488554_3350</name>
</gene>
<dbReference type="InterPro" id="IPR041498">
    <property type="entry name" value="Big_6"/>
</dbReference>
<dbReference type="InterPro" id="IPR013783">
    <property type="entry name" value="Ig-like_fold"/>
</dbReference>
<proteinExistence type="predicted"/>
<protein>
    <recommendedName>
        <fullName evidence="2">Bacterial Ig domain-containing protein</fullName>
    </recommendedName>
</protein>
<dbReference type="Gene3D" id="2.60.40.10">
    <property type="entry name" value="Immunoglobulins"/>
    <property type="match status" value="1"/>
</dbReference>
<feature type="domain" description="Bacterial Ig" evidence="2">
    <location>
        <begin position="7"/>
        <end position="52"/>
    </location>
</feature>
<dbReference type="Pfam" id="PF17936">
    <property type="entry name" value="Big_6"/>
    <property type="match status" value="1"/>
</dbReference>
<reference evidence="4" key="1">
    <citation type="submission" date="2016-10" db="EMBL/GenBank/DDBJ databases">
        <authorList>
            <person name="Varghese N."/>
            <person name="Submissions S."/>
        </authorList>
    </citation>
    <scope>NUCLEOTIDE SEQUENCE [LARGE SCALE GENOMIC DNA]</scope>
    <source>
        <strain evidence="4">DSM 21368</strain>
    </source>
</reference>
<evidence type="ECO:0000256" key="1">
    <source>
        <dbReference type="SAM" id="MobiDB-lite"/>
    </source>
</evidence>
<dbReference type="STRING" id="648782.SAMN04488554_3350"/>
<keyword evidence="4" id="KW-1185">Reference proteome</keyword>
<organism evidence="3 4">
    <name type="scientific">Ruania alba</name>
    <dbReference type="NCBI Taxonomy" id="648782"/>
    <lineage>
        <taxon>Bacteria</taxon>
        <taxon>Bacillati</taxon>
        <taxon>Actinomycetota</taxon>
        <taxon>Actinomycetes</taxon>
        <taxon>Micrococcales</taxon>
        <taxon>Ruaniaceae</taxon>
        <taxon>Ruania</taxon>
    </lineage>
</organism>
<accession>A0A1H5MF47</accession>
<evidence type="ECO:0000259" key="2">
    <source>
        <dbReference type="Pfam" id="PF17936"/>
    </source>
</evidence>
<dbReference type="AlphaFoldDB" id="A0A1H5MF47"/>
<dbReference type="GO" id="GO:0005975">
    <property type="term" value="P:carbohydrate metabolic process"/>
    <property type="evidence" value="ECO:0007669"/>
    <property type="project" value="UniProtKB-ARBA"/>
</dbReference>
<dbReference type="EMBL" id="FNTX01000002">
    <property type="protein sequence ID" value="SEE88002.1"/>
    <property type="molecule type" value="Genomic_DNA"/>
</dbReference>
<evidence type="ECO:0000313" key="4">
    <source>
        <dbReference type="Proteomes" id="UP000199220"/>
    </source>
</evidence>
<name>A0A1H5MF47_9MICO</name>